<accession>A0A1I2B7R1</accession>
<dbReference type="InterPro" id="IPR029068">
    <property type="entry name" value="Glyas_Bleomycin-R_OHBP_Dase"/>
</dbReference>
<dbReference type="RefSeq" id="WP_342716407.1">
    <property type="nucleotide sequence ID" value="NZ_FOMT01000003.1"/>
</dbReference>
<dbReference type="SUPFAM" id="SSF54593">
    <property type="entry name" value="Glyoxalase/Bleomycin resistance protein/Dihydroxybiphenyl dioxygenase"/>
    <property type="match status" value="1"/>
</dbReference>
<evidence type="ECO:0000259" key="1">
    <source>
        <dbReference type="Pfam" id="PF06983"/>
    </source>
</evidence>
<dbReference type="Proteomes" id="UP000198855">
    <property type="component" value="Unassembled WGS sequence"/>
</dbReference>
<proteinExistence type="predicted"/>
<evidence type="ECO:0000313" key="3">
    <source>
        <dbReference type="Proteomes" id="UP000198855"/>
    </source>
</evidence>
<name>A0A1I2B7R1_9BACL</name>
<protein>
    <submittedName>
        <fullName evidence="2">PhnB protein</fullName>
    </submittedName>
</protein>
<evidence type="ECO:0000313" key="2">
    <source>
        <dbReference type="EMBL" id="SFE52195.1"/>
    </source>
</evidence>
<dbReference type="CDD" id="cd06588">
    <property type="entry name" value="PhnB_like"/>
    <property type="match status" value="1"/>
</dbReference>
<dbReference type="STRING" id="1045775.SAMN05216378_3407"/>
<dbReference type="InterPro" id="IPR028973">
    <property type="entry name" value="PhnB-like"/>
</dbReference>
<sequence length="132" mass="14554">MMGAKMNSYLMSQDARGQAEFYVQALGGEIQFLTTYGETPGTPDIMKDKVMHLSLTVAGTNPLMMADTFEPVAYNRSICISLSYDDVSEATSAYAKLSEGGESKYPFALQPWGAYYGEVIDPYGVTWMITKQ</sequence>
<dbReference type="PANTHER" id="PTHR33990:SF1">
    <property type="entry name" value="PROTEIN YJDN"/>
    <property type="match status" value="1"/>
</dbReference>
<dbReference type="PANTHER" id="PTHR33990">
    <property type="entry name" value="PROTEIN YJDN-RELATED"/>
    <property type="match status" value="1"/>
</dbReference>
<dbReference type="AlphaFoldDB" id="A0A1I2B7R1"/>
<dbReference type="EMBL" id="FOMT01000003">
    <property type="protein sequence ID" value="SFE52195.1"/>
    <property type="molecule type" value="Genomic_DNA"/>
</dbReference>
<keyword evidence="3" id="KW-1185">Reference proteome</keyword>
<reference evidence="3" key="1">
    <citation type="submission" date="2016-10" db="EMBL/GenBank/DDBJ databases">
        <authorList>
            <person name="Varghese N."/>
            <person name="Submissions S."/>
        </authorList>
    </citation>
    <scope>NUCLEOTIDE SEQUENCE [LARGE SCALE GENOMIC DNA]</scope>
    <source>
        <strain evidence="3">CGMCC 1.10784</strain>
    </source>
</reference>
<gene>
    <name evidence="2" type="ORF">SAMN05216378_3407</name>
</gene>
<organism evidence="2 3">
    <name type="scientific">Paenibacillus catalpae</name>
    <dbReference type="NCBI Taxonomy" id="1045775"/>
    <lineage>
        <taxon>Bacteria</taxon>
        <taxon>Bacillati</taxon>
        <taxon>Bacillota</taxon>
        <taxon>Bacilli</taxon>
        <taxon>Bacillales</taxon>
        <taxon>Paenibacillaceae</taxon>
        <taxon>Paenibacillus</taxon>
    </lineage>
</organism>
<dbReference type="Gene3D" id="3.10.180.10">
    <property type="entry name" value="2,3-Dihydroxybiphenyl 1,2-Dioxygenase, domain 1"/>
    <property type="match status" value="1"/>
</dbReference>
<dbReference type="Pfam" id="PF06983">
    <property type="entry name" value="3-dmu-9_3-mt"/>
    <property type="match status" value="1"/>
</dbReference>
<feature type="domain" description="PhnB-like" evidence="1">
    <location>
        <begin position="11"/>
        <end position="130"/>
    </location>
</feature>